<sequence>EHIAPVLCVAAIVNRSLVISGGEDSAVIVTSLVDGALVTKLDHHRGPVTTIKVIQDGDILVTCAQDGAVCTWNVDSFTLLSTVSTGVPIHAMEITEDNVFLVTLQGENELHIRTFITGTHLHVLKRHKTK</sequence>
<dbReference type="InterPro" id="IPR019775">
    <property type="entry name" value="WD40_repeat_CS"/>
</dbReference>
<dbReference type="InterPro" id="IPR051570">
    <property type="entry name" value="TBC1_cilium_biogenesis"/>
</dbReference>
<dbReference type="InterPro" id="IPR036322">
    <property type="entry name" value="WD40_repeat_dom_sf"/>
</dbReference>
<organism evidence="4 5">
    <name type="scientific">Pararge aegeria aegeria</name>
    <dbReference type="NCBI Taxonomy" id="348720"/>
    <lineage>
        <taxon>Eukaryota</taxon>
        <taxon>Metazoa</taxon>
        <taxon>Ecdysozoa</taxon>
        <taxon>Arthropoda</taxon>
        <taxon>Hexapoda</taxon>
        <taxon>Insecta</taxon>
        <taxon>Pterygota</taxon>
        <taxon>Neoptera</taxon>
        <taxon>Endopterygota</taxon>
        <taxon>Lepidoptera</taxon>
        <taxon>Glossata</taxon>
        <taxon>Ditrysia</taxon>
        <taxon>Papilionoidea</taxon>
        <taxon>Nymphalidae</taxon>
        <taxon>Satyrinae</taxon>
        <taxon>Satyrini</taxon>
        <taxon>Parargina</taxon>
        <taxon>Pararge</taxon>
    </lineage>
</organism>
<keyword evidence="5" id="KW-1185">Reference proteome</keyword>
<dbReference type="Pfam" id="PF00400">
    <property type="entry name" value="WD40"/>
    <property type="match status" value="1"/>
</dbReference>
<proteinExistence type="predicted"/>
<accession>A0A8S4QKZ2</accession>
<keyword evidence="2" id="KW-0677">Repeat</keyword>
<dbReference type="Proteomes" id="UP000838756">
    <property type="component" value="Unassembled WGS sequence"/>
</dbReference>
<dbReference type="Gene3D" id="2.130.10.10">
    <property type="entry name" value="YVTN repeat-like/Quinoprotein amine dehydrogenase"/>
    <property type="match status" value="1"/>
</dbReference>
<feature type="non-terminal residue" evidence="4">
    <location>
        <position position="130"/>
    </location>
</feature>
<dbReference type="EMBL" id="CAKXAJ010008109">
    <property type="protein sequence ID" value="CAH2210700.1"/>
    <property type="molecule type" value="Genomic_DNA"/>
</dbReference>
<gene>
    <name evidence="4" type="primary">jg6935</name>
    <name evidence="4" type="ORF">PAEG_LOCUS2588</name>
</gene>
<dbReference type="AlphaFoldDB" id="A0A8S4QKZ2"/>
<dbReference type="PROSITE" id="PS50294">
    <property type="entry name" value="WD_REPEATS_REGION"/>
    <property type="match status" value="1"/>
</dbReference>
<dbReference type="PROSITE" id="PS50082">
    <property type="entry name" value="WD_REPEATS_2"/>
    <property type="match status" value="1"/>
</dbReference>
<name>A0A8S4QKZ2_9NEOP</name>
<dbReference type="PANTHER" id="PTHR19853">
    <property type="entry name" value="WD REPEAT CONTAINING PROTEIN 3 WDR3"/>
    <property type="match status" value="1"/>
</dbReference>
<feature type="repeat" description="WD" evidence="3">
    <location>
        <begin position="41"/>
        <end position="82"/>
    </location>
</feature>
<comment type="caution">
    <text evidence="4">The sequence shown here is derived from an EMBL/GenBank/DDBJ whole genome shotgun (WGS) entry which is preliminary data.</text>
</comment>
<feature type="non-terminal residue" evidence="4">
    <location>
        <position position="1"/>
    </location>
</feature>
<dbReference type="GO" id="GO:0030490">
    <property type="term" value="P:maturation of SSU-rRNA"/>
    <property type="evidence" value="ECO:0007669"/>
    <property type="project" value="TreeGrafter"/>
</dbReference>
<evidence type="ECO:0000256" key="2">
    <source>
        <dbReference type="ARBA" id="ARBA00022737"/>
    </source>
</evidence>
<evidence type="ECO:0000256" key="1">
    <source>
        <dbReference type="ARBA" id="ARBA00022574"/>
    </source>
</evidence>
<dbReference type="SUPFAM" id="SSF50978">
    <property type="entry name" value="WD40 repeat-like"/>
    <property type="match status" value="1"/>
</dbReference>
<reference evidence="4" key="1">
    <citation type="submission" date="2022-03" db="EMBL/GenBank/DDBJ databases">
        <authorList>
            <person name="Lindestad O."/>
        </authorList>
    </citation>
    <scope>NUCLEOTIDE SEQUENCE</scope>
</reference>
<dbReference type="GO" id="GO:0034388">
    <property type="term" value="C:Pwp2p-containing subcomplex of 90S preribosome"/>
    <property type="evidence" value="ECO:0007669"/>
    <property type="project" value="TreeGrafter"/>
</dbReference>
<evidence type="ECO:0000313" key="4">
    <source>
        <dbReference type="EMBL" id="CAH2210700.1"/>
    </source>
</evidence>
<dbReference type="SMART" id="SM00320">
    <property type="entry name" value="WD40"/>
    <property type="match status" value="1"/>
</dbReference>
<dbReference type="PROSITE" id="PS00678">
    <property type="entry name" value="WD_REPEATS_1"/>
    <property type="match status" value="1"/>
</dbReference>
<protein>
    <submittedName>
        <fullName evidence="4">Jg6935 protein</fullName>
    </submittedName>
</protein>
<dbReference type="PANTHER" id="PTHR19853:SF0">
    <property type="entry name" value="WD REPEAT-CONTAINING PROTEIN 3"/>
    <property type="match status" value="1"/>
</dbReference>
<dbReference type="GO" id="GO:0032040">
    <property type="term" value="C:small-subunit processome"/>
    <property type="evidence" value="ECO:0007669"/>
    <property type="project" value="TreeGrafter"/>
</dbReference>
<dbReference type="InterPro" id="IPR001680">
    <property type="entry name" value="WD40_rpt"/>
</dbReference>
<dbReference type="OrthoDB" id="7039484at2759"/>
<dbReference type="InterPro" id="IPR015943">
    <property type="entry name" value="WD40/YVTN_repeat-like_dom_sf"/>
</dbReference>
<keyword evidence="1 3" id="KW-0853">WD repeat</keyword>
<dbReference type="GO" id="GO:0030515">
    <property type="term" value="F:snoRNA binding"/>
    <property type="evidence" value="ECO:0007669"/>
    <property type="project" value="TreeGrafter"/>
</dbReference>
<evidence type="ECO:0000313" key="5">
    <source>
        <dbReference type="Proteomes" id="UP000838756"/>
    </source>
</evidence>
<evidence type="ECO:0000256" key="3">
    <source>
        <dbReference type="PROSITE-ProRule" id="PRU00221"/>
    </source>
</evidence>